<reference evidence="1 2" key="1">
    <citation type="submission" date="2016-11" db="EMBL/GenBank/DDBJ databases">
        <title>Actinomyces gypaetusis sp. nov. isolated from the vulture Gypaetus barbatus in Qinghai Tibet Plateau China.</title>
        <authorList>
            <person name="Meng X."/>
        </authorList>
    </citation>
    <scope>NUCLEOTIDE SEQUENCE [LARGE SCALE GENOMIC DNA]</scope>
    <source>
        <strain evidence="1 2">VUL4_2</strain>
    </source>
</reference>
<dbReference type="InterPro" id="IPR014543">
    <property type="entry name" value="UCP028291"/>
</dbReference>
<dbReference type="Pfam" id="PF09981">
    <property type="entry name" value="DUF2218"/>
    <property type="match status" value="1"/>
</dbReference>
<accession>A0A1Q5PMX6</accession>
<organism evidence="1 2">
    <name type="scientific">Boudabousia liubingyangii</name>
    <dbReference type="NCBI Taxonomy" id="1921764"/>
    <lineage>
        <taxon>Bacteria</taxon>
        <taxon>Bacillati</taxon>
        <taxon>Actinomycetota</taxon>
        <taxon>Actinomycetes</taxon>
        <taxon>Actinomycetales</taxon>
        <taxon>Actinomycetaceae</taxon>
        <taxon>Boudabousia</taxon>
    </lineage>
</organism>
<name>A0A1Q5PMX6_9ACTO</name>
<dbReference type="AlphaFoldDB" id="A0A1Q5PMX6"/>
<evidence type="ECO:0000313" key="1">
    <source>
        <dbReference type="EMBL" id="OKL48908.1"/>
    </source>
</evidence>
<dbReference type="RefSeq" id="WP_073708895.1">
    <property type="nucleotide sequence ID" value="NZ_MQSV01000002.1"/>
</dbReference>
<dbReference type="EMBL" id="MQSV01000002">
    <property type="protein sequence ID" value="OKL48908.1"/>
    <property type="molecule type" value="Genomic_DNA"/>
</dbReference>
<dbReference type="STRING" id="1921764.BSR28_03005"/>
<keyword evidence="2" id="KW-1185">Reference proteome</keyword>
<protein>
    <recommendedName>
        <fullName evidence="3">DUF2218 domain-containing protein</fullName>
    </recommendedName>
</protein>
<evidence type="ECO:0008006" key="3">
    <source>
        <dbReference type="Google" id="ProtNLM"/>
    </source>
</evidence>
<comment type="caution">
    <text evidence="1">The sequence shown here is derived from an EMBL/GenBank/DDBJ whole genome shotgun (WGS) entry which is preliminary data.</text>
</comment>
<proteinExistence type="predicted"/>
<evidence type="ECO:0000313" key="2">
    <source>
        <dbReference type="Proteomes" id="UP000186785"/>
    </source>
</evidence>
<dbReference type="Proteomes" id="UP000186785">
    <property type="component" value="Unassembled WGS sequence"/>
</dbReference>
<dbReference type="OrthoDB" id="9806511at2"/>
<dbReference type="Gene3D" id="3.30.310.50">
    <property type="entry name" value="Alpha-D-phosphohexomutase, C-terminal domain"/>
    <property type="match status" value="1"/>
</dbReference>
<gene>
    <name evidence="1" type="ORF">BSR29_03430</name>
</gene>
<sequence length="131" mass="14471">MPYPTVSVAHVKTERPGRYAKQLASHMKKKIDTAYDPETNNGFLEFPNRGYCQLTAQTDTLVLRLEALAEEQAHLEHVIGIHLARFGVADQIKVSWERADGTAGDSCGPLTKEEVIAHRRAKEARMAAASA</sequence>